<evidence type="ECO:0000256" key="5">
    <source>
        <dbReference type="ARBA" id="ARBA00023163"/>
    </source>
</evidence>
<gene>
    <name evidence="7" type="ORF">ESZ91_08580</name>
</gene>
<feature type="domain" description="RNA polymerase sigma-70" evidence="6">
    <location>
        <begin position="76"/>
        <end position="89"/>
    </location>
</feature>
<dbReference type="SUPFAM" id="SSF88946">
    <property type="entry name" value="Sigma2 domain of RNA polymerase sigma factors"/>
    <property type="match status" value="1"/>
</dbReference>
<organism evidence="7 8">
    <name type="scientific">Candidatus Borkfalkia ceftriaxoniphila</name>
    <dbReference type="NCBI Taxonomy" id="2508949"/>
    <lineage>
        <taxon>Bacteria</taxon>
        <taxon>Bacillati</taxon>
        <taxon>Bacillota</taxon>
        <taxon>Clostridia</taxon>
        <taxon>Christensenellales</taxon>
        <taxon>Christensenellaceae</taxon>
        <taxon>Candidatus Borkfalkia</taxon>
    </lineage>
</organism>
<dbReference type="EMBL" id="SDOZ01000002">
    <property type="protein sequence ID" value="RXZ62434.1"/>
    <property type="molecule type" value="Genomic_DNA"/>
</dbReference>
<evidence type="ECO:0000313" key="8">
    <source>
        <dbReference type="Proteomes" id="UP000291269"/>
    </source>
</evidence>
<reference evidence="7 8" key="1">
    <citation type="journal article" date="2019" name="Gut">
        <title>Antibiotics-induced monodominance of a novel gut bacterial order.</title>
        <authorList>
            <person name="Hildebrand F."/>
            <person name="Moitinho-Silva L."/>
            <person name="Blasche S."/>
            <person name="Jahn M.T."/>
            <person name="Gossmann T.I."/>
            <person name="Heuerta-Cepas J."/>
            <person name="Hercog R."/>
            <person name="Luetge M."/>
            <person name="Bahram M."/>
            <person name="Pryszlak A."/>
            <person name="Alves R.J."/>
            <person name="Waszak S.M."/>
            <person name="Zhu A."/>
            <person name="Ye L."/>
            <person name="Costea P.I."/>
            <person name="Aalvink S."/>
            <person name="Belzer C."/>
            <person name="Forslund S.K."/>
            <person name="Sunagawa S."/>
            <person name="Hentschel U."/>
            <person name="Merten C."/>
            <person name="Patil K.R."/>
            <person name="Benes V."/>
            <person name="Bork P."/>
        </authorList>
    </citation>
    <scope>NUCLEOTIDE SEQUENCE [LARGE SCALE GENOMIC DNA]</scope>
    <source>
        <strain evidence="7 8">HDS1380</strain>
    </source>
</reference>
<dbReference type="InterPro" id="IPR007630">
    <property type="entry name" value="RNA_pol_sigma70_r4"/>
</dbReference>
<evidence type="ECO:0000256" key="4">
    <source>
        <dbReference type="ARBA" id="ARBA00023125"/>
    </source>
</evidence>
<dbReference type="Gene3D" id="1.20.120.1810">
    <property type="match status" value="1"/>
</dbReference>
<dbReference type="GO" id="GO:0006352">
    <property type="term" value="P:DNA-templated transcription initiation"/>
    <property type="evidence" value="ECO:0007669"/>
    <property type="project" value="InterPro"/>
</dbReference>
<dbReference type="PANTHER" id="PTHR30376">
    <property type="entry name" value="SIGMA FACTOR RPOH HEAT SHOCK RELATED"/>
    <property type="match status" value="1"/>
</dbReference>
<comment type="similarity">
    <text evidence="1">Belongs to the sigma-70 factor family.</text>
</comment>
<dbReference type="PANTHER" id="PTHR30376:SF3">
    <property type="entry name" value="RNA POLYMERASE SIGMA FACTOR RPOH"/>
    <property type="match status" value="1"/>
</dbReference>
<dbReference type="InterPro" id="IPR036388">
    <property type="entry name" value="WH-like_DNA-bd_sf"/>
</dbReference>
<dbReference type="CDD" id="cd06171">
    <property type="entry name" value="Sigma70_r4"/>
    <property type="match status" value="1"/>
</dbReference>
<keyword evidence="4" id="KW-0238">DNA-binding</keyword>
<dbReference type="InterPro" id="IPR013325">
    <property type="entry name" value="RNA_pol_sigma_r2"/>
</dbReference>
<dbReference type="PRINTS" id="PR00046">
    <property type="entry name" value="SIGMA70FCT"/>
</dbReference>
<evidence type="ECO:0000259" key="6">
    <source>
        <dbReference type="PROSITE" id="PS00715"/>
    </source>
</evidence>
<keyword evidence="5" id="KW-0804">Transcription</keyword>
<dbReference type="Proteomes" id="UP000291269">
    <property type="component" value="Unassembled WGS sequence"/>
</dbReference>
<keyword evidence="8" id="KW-1185">Reference proteome</keyword>
<dbReference type="InterPro" id="IPR000943">
    <property type="entry name" value="RNA_pol_sigma70"/>
</dbReference>
<dbReference type="AlphaFoldDB" id="A0A4Q2KCW1"/>
<evidence type="ECO:0000256" key="2">
    <source>
        <dbReference type="ARBA" id="ARBA00023015"/>
    </source>
</evidence>
<accession>A0A4Q2KCW1</accession>
<dbReference type="GO" id="GO:0003677">
    <property type="term" value="F:DNA binding"/>
    <property type="evidence" value="ECO:0007669"/>
    <property type="project" value="UniProtKB-KW"/>
</dbReference>
<proteinExistence type="inferred from homology"/>
<keyword evidence="2" id="KW-0805">Transcription regulation</keyword>
<dbReference type="NCBIfam" id="TIGR02937">
    <property type="entry name" value="sigma70-ECF"/>
    <property type="match status" value="1"/>
</dbReference>
<comment type="caution">
    <text evidence="7">The sequence shown here is derived from an EMBL/GenBank/DDBJ whole genome shotgun (WGS) entry which is preliminary data.</text>
</comment>
<dbReference type="Pfam" id="PF04545">
    <property type="entry name" value="Sigma70_r4"/>
    <property type="match status" value="1"/>
</dbReference>
<dbReference type="Gene3D" id="1.10.10.10">
    <property type="entry name" value="Winged helix-like DNA-binding domain superfamily/Winged helix DNA-binding domain"/>
    <property type="match status" value="1"/>
</dbReference>
<protein>
    <submittedName>
        <fullName evidence="7">Sigma-70 family RNA polymerase sigma factor</fullName>
    </submittedName>
</protein>
<dbReference type="InterPro" id="IPR050813">
    <property type="entry name" value="Sigma-70_Factor"/>
</dbReference>
<dbReference type="GO" id="GO:0016987">
    <property type="term" value="F:sigma factor activity"/>
    <property type="evidence" value="ECO:0007669"/>
    <property type="project" value="UniProtKB-KW"/>
</dbReference>
<dbReference type="InterPro" id="IPR013324">
    <property type="entry name" value="RNA_pol_sigma_r3/r4-like"/>
</dbReference>
<dbReference type="Pfam" id="PF04542">
    <property type="entry name" value="Sigma70_r2"/>
    <property type="match status" value="1"/>
</dbReference>
<evidence type="ECO:0000256" key="1">
    <source>
        <dbReference type="ARBA" id="ARBA00007788"/>
    </source>
</evidence>
<dbReference type="RefSeq" id="WP_129226190.1">
    <property type="nucleotide sequence ID" value="NZ_SDOZ01000002.1"/>
</dbReference>
<dbReference type="PIRSF" id="PIRSF000770">
    <property type="entry name" value="RNA_pol_sigma-SigE/K"/>
    <property type="match status" value="1"/>
</dbReference>
<evidence type="ECO:0000256" key="3">
    <source>
        <dbReference type="ARBA" id="ARBA00023082"/>
    </source>
</evidence>
<dbReference type="OrthoDB" id="9809557at2"/>
<dbReference type="SUPFAM" id="SSF88659">
    <property type="entry name" value="Sigma3 and sigma4 domains of RNA polymerase sigma factors"/>
    <property type="match status" value="1"/>
</dbReference>
<sequence length="234" mass="26681">MFFEFLYAVLGKLVFFTSAIGGKSSFPKPLSPEDEAKYLRLAREGDKNAKDTLVRHNMRLVAHIVKKYNGAAETDDLISVGSIGLIKAINTYEPGRGTQLATYTARCIENEMLMLIRSNKKHKNNVSLSDPVGVDKDGNELTLMDLLFEKEEGVFKTVESKLLKEKFMKVLEQVLTEREYTILCLRYGLKGGAPLPQREVAKFLKISRSYISRIEKRAVEKVREELKRCDFFMD</sequence>
<dbReference type="NCBIfam" id="NF004471">
    <property type="entry name" value="PRK05803.1"/>
    <property type="match status" value="1"/>
</dbReference>
<dbReference type="InterPro" id="IPR014284">
    <property type="entry name" value="RNA_pol_sigma-70_dom"/>
</dbReference>
<dbReference type="PROSITE" id="PS00715">
    <property type="entry name" value="SIGMA70_1"/>
    <property type="match status" value="1"/>
</dbReference>
<name>A0A4Q2KCW1_9FIRM</name>
<keyword evidence="3" id="KW-0731">Sigma factor</keyword>
<dbReference type="InterPro" id="IPR007627">
    <property type="entry name" value="RNA_pol_sigma70_r2"/>
</dbReference>
<evidence type="ECO:0000313" key="7">
    <source>
        <dbReference type="EMBL" id="RXZ62434.1"/>
    </source>
</evidence>